<dbReference type="SUPFAM" id="SSF55785">
    <property type="entry name" value="PYP-like sensor domain (PAS domain)"/>
    <property type="match status" value="1"/>
</dbReference>
<feature type="domain" description="Histidine kinase" evidence="6">
    <location>
        <begin position="303"/>
        <end position="530"/>
    </location>
</feature>
<sequence length="535" mass="58481">MSSAHPDAPTLVGEALWRVDADDRFVFVSAAGAALLGHTPGELLGRPWREYYPGASTSTIARVLHEARRAREPLSVEAHSVTLGRWLEVNVYPDGEGFLVHLRDTHERKLADVRAGRLQAVTEALAAALTLPEVVEVVLEAATPASDAEAGAVMLLTEDGRFLDLIGQQGYPSATTSALTRVPVEANTPLTHALRAEDALFLSGKQFAAQYPHLPRPEDLSQDALLVVLPLMVGGETLGAWQLTFLPENSPGDTERGFIETLARMSALALARARLYAGLERAVEKRTLKLQELNSEMRAYADAVSRDLAPSLRRIRDFADVLSRRLLPHLGQGEARFFEHIQTEGERMSRLIEELGTFVMSGQDLVPYGNVPLSQIVTEVRTDLAPLLRQRSVIWKVLQLPTVRGNAQLLRQAFAALLSNALKYTRTRQEALIEVGARREDDGWLVWVRDNGVGLKAGPPSDLFHVFSSGPICTPVTSALFPPEQSPEGHTGGLGLANVRRIVARHGGRVWAEGAPDKGATFYFSLPDQPSPRDD</sequence>
<dbReference type="Gene3D" id="3.30.450.20">
    <property type="entry name" value="PAS domain"/>
    <property type="match status" value="1"/>
</dbReference>
<feature type="domain" description="PAS" evidence="7">
    <location>
        <begin position="16"/>
        <end position="71"/>
    </location>
</feature>
<reference evidence="9" key="1">
    <citation type="submission" date="2012-03" db="EMBL/GenBank/DDBJ databases">
        <title>Complete sequence of chromosome of Deinococcus peraridilitoris DSM 19664.</title>
        <authorList>
            <person name="Lucas S."/>
            <person name="Copeland A."/>
            <person name="Lapidus A."/>
            <person name="Glavina del Rio T."/>
            <person name="Dalin E."/>
            <person name="Tice H."/>
            <person name="Bruce D."/>
            <person name="Goodwin L."/>
            <person name="Pitluck S."/>
            <person name="Peters L."/>
            <person name="Mikhailova N."/>
            <person name="Lu M."/>
            <person name="Kyrpides N."/>
            <person name="Mavromatis K."/>
            <person name="Ivanova N."/>
            <person name="Brettin T."/>
            <person name="Detter J.C."/>
            <person name="Han C."/>
            <person name="Larimer F."/>
            <person name="Land M."/>
            <person name="Hauser L."/>
            <person name="Markowitz V."/>
            <person name="Cheng J.-F."/>
            <person name="Hugenholtz P."/>
            <person name="Woyke T."/>
            <person name="Wu D."/>
            <person name="Pukall R."/>
            <person name="Steenblock K."/>
            <person name="Brambilla E."/>
            <person name="Klenk H.-P."/>
            <person name="Eisen J.A."/>
        </authorList>
    </citation>
    <scope>NUCLEOTIDE SEQUENCE [LARGE SCALE GENOMIC DNA]</scope>
    <source>
        <strain evidence="9">DSM 19664 / LMG 22246 / CIP 109416 / KR-200</strain>
    </source>
</reference>
<evidence type="ECO:0000256" key="5">
    <source>
        <dbReference type="ARBA" id="ARBA00023136"/>
    </source>
</evidence>
<dbReference type="SUPFAM" id="SSF47384">
    <property type="entry name" value="Homodimeric domain of signal transducing histidine kinase"/>
    <property type="match status" value="1"/>
</dbReference>
<dbReference type="InterPro" id="IPR036890">
    <property type="entry name" value="HATPase_C_sf"/>
</dbReference>
<dbReference type="Gene3D" id="3.30.565.10">
    <property type="entry name" value="Histidine kinase-like ATPase, C-terminal domain"/>
    <property type="match status" value="1"/>
</dbReference>
<evidence type="ECO:0000313" key="9">
    <source>
        <dbReference type="Proteomes" id="UP000010467"/>
    </source>
</evidence>
<evidence type="ECO:0000313" key="8">
    <source>
        <dbReference type="EMBL" id="AFZ67741.1"/>
    </source>
</evidence>
<evidence type="ECO:0000256" key="1">
    <source>
        <dbReference type="ARBA" id="ARBA00000085"/>
    </source>
</evidence>
<evidence type="ECO:0000259" key="7">
    <source>
        <dbReference type="PROSITE" id="PS50112"/>
    </source>
</evidence>
<accession>L0A1N3</accession>
<dbReference type="Pfam" id="PF02518">
    <property type="entry name" value="HATPase_c"/>
    <property type="match status" value="1"/>
</dbReference>
<dbReference type="InterPro" id="IPR036097">
    <property type="entry name" value="HisK_dim/P_sf"/>
</dbReference>
<keyword evidence="5" id="KW-0472">Membrane</keyword>
<evidence type="ECO:0000256" key="3">
    <source>
        <dbReference type="ARBA" id="ARBA00022679"/>
    </source>
</evidence>
<dbReference type="InterPro" id="IPR013656">
    <property type="entry name" value="PAS_4"/>
</dbReference>
<dbReference type="InterPro" id="IPR003594">
    <property type="entry name" value="HATPase_dom"/>
</dbReference>
<proteinExistence type="predicted"/>
<dbReference type="Pfam" id="PF08448">
    <property type="entry name" value="PAS_4"/>
    <property type="match status" value="1"/>
</dbReference>
<dbReference type="eggNOG" id="COG4251">
    <property type="taxonomic scope" value="Bacteria"/>
</dbReference>
<dbReference type="Pfam" id="PF13185">
    <property type="entry name" value="GAF_2"/>
    <property type="match status" value="1"/>
</dbReference>
<dbReference type="PROSITE" id="PS50112">
    <property type="entry name" value="PAS"/>
    <property type="match status" value="1"/>
</dbReference>
<evidence type="ECO:0000259" key="6">
    <source>
        <dbReference type="PROSITE" id="PS50109"/>
    </source>
</evidence>
<dbReference type="SUPFAM" id="SSF55781">
    <property type="entry name" value="GAF domain-like"/>
    <property type="match status" value="1"/>
</dbReference>
<dbReference type="NCBIfam" id="TIGR00229">
    <property type="entry name" value="sensory_box"/>
    <property type="match status" value="1"/>
</dbReference>
<dbReference type="CDD" id="cd00130">
    <property type="entry name" value="PAS"/>
    <property type="match status" value="1"/>
</dbReference>
<dbReference type="KEGG" id="dpd:Deipe_2260"/>
<dbReference type="Gene3D" id="3.30.450.40">
    <property type="match status" value="1"/>
</dbReference>
<dbReference type="GO" id="GO:0000155">
    <property type="term" value="F:phosphorelay sensor kinase activity"/>
    <property type="evidence" value="ECO:0007669"/>
    <property type="project" value="InterPro"/>
</dbReference>
<dbReference type="PANTHER" id="PTHR42878">
    <property type="entry name" value="TWO-COMPONENT HISTIDINE KINASE"/>
    <property type="match status" value="1"/>
</dbReference>
<dbReference type="SMART" id="SM00387">
    <property type="entry name" value="HATPase_c"/>
    <property type="match status" value="1"/>
</dbReference>
<dbReference type="SUPFAM" id="SSF55874">
    <property type="entry name" value="ATPase domain of HSP90 chaperone/DNA topoisomerase II/histidine kinase"/>
    <property type="match status" value="1"/>
</dbReference>
<dbReference type="InterPro" id="IPR000014">
    <property type="entry name" value="PAS"/>
</dbReference>
<dbReference type="InterPro" id="IPR035965">
    <property type="entry name" value="PAS-like_dom_sf"/>
</dbReference>
<comment type="catalytic activity">
    <reaction evidence="1">
        <text>ATP + protein L-histidine = ADP + protein N-phospho-L-histidine.</text>
        <dbReference type="EC" id="2.7.13.3"/>
    </reaction>
</comment>
<keyword evidence="4" id="KW-0418">Kinase</keyword>
<dbReference type="InterPro" id="IPR050351">
    <property type="entry name" value="BphY/WalK/GraS-like"/>
</dbReference>
<dbReference type="GO" id="GO:0030295">
    <property type="term" value="F:protein kinase activator activity"/>
    <property type="evidence" value="ECO:0007669"/>
    <property type="project" value="TreeGrafter"/>
</dbReference>
<keyword evidence="3" id="KW-0808">Transferase</keyword>
<evidence type="ECO:0000256" key="4">
    <source>
        <dbReference type="ARBA" id="ARBA00022777"/>
    </source>
</evidence>
<dbReference type="InterPro" id="IPR004358">
    <property type="entry name" value="Sig_transdc_His_kin-like_C"/>
</dbReference>
<dbReference type="EC" id="2.7.13.3" evidence="2"/>
<dbReference type="InterPro" id="IPR003018">
    <property type="entry name" value="GAF"/>
</dbReference>
<dbReference type="EMBL" id="CP003382">
    <property type="protein sequence ID" value="AFZ67741.1"/>
    <property type="molecule type" value="Genomic_DNA"/>
</dbReference>
<dbReference type="HOGENOM" id="CLU_000445_114_71_0"/>
<dbReference type="SMART" id="SM00091">
    <property type="entry name" value="PAS"/>
    <property type="match status" value="1"/>
</dbReference>
<dbReference type="GO" id="GO:0007234">
    <property type="term" value="P:osmosensory signaling via phosphorelay pathway"/>
    <property type="evidence" value="ECO:0007669"/>
    <property type="project" value="TreeGrafter"/>
</dbReference>
<protein>
    <recommendedName>
        <fullName evidence="2">histidine kinase</fullName>
        <ecNumber evidence="2">2.7.13.3</ecNumber>
    </recommendedName>
</protein>
<dbReference type="STRING" id="937777.Deipe_2260"/>
<gene>
    <name evidence="8" type="ordered locus">Deipe_2260</name>
</gene>
<dbReference type="InterPro" id="IPR005467">
    <property type="entry name" value="His_kinase_dom"/>
</dbReference>
<organism evidence="8 9">
    <name type="scientific">Deinococcus peraridilitoris (strain DSM 19664 / LMG 22246 / CIP 109416 / KR-200)</name>
    <dbReference type="NCBI Taxonomy" id="937777"/>
    <lineage>
        <taxon>Bacteria</taxon>
        <taxon>Thermotogati</taxon>
        <taxon>Deinococcota</taxon>
        <taxon>Deinococci</taxon>
        <taxon>Deinococcales</taxon>
        <taxon>Deinococcaceae</taxon>
        <taxon>Deinococcus</taxon>
    </lineage>
</organism>
<name>L0A1N3_DEIPD</name>
<dbReference type="GO" id="GO:0000156">
    <property type="term" value="F:phosphorelay response regulator activity"/>
    <property type="evidence" value="ECO:0007669"/>
    <property type="project" value="TreeGrafter"/>
</dbReference>
<keyword evidence="9" id="KW-1185">Reference proteome</keyword>
<dbReference type="OrthoDB" id="63160at2"/>
<dbReference type="PANTHER" id="PTHR42878:SF15">
    <property type="entry name" value="BACTERIOPHYTOCHROME"/>
    <property type="match status" value="1"/>
</dbReference>
<dbReference type="AlphaFoldDB" id="L0A1N3"/>
<dbReference type="RefSeq" id="WP_015236044.1">
    <property type="nucleotide sequence ID" value="NC_019793.1"/>
</dbReference>
<dbReference type="InterPro" id="IPR029016">
    <property type="entry name" value="GAF-like_dom_sf"/>
</dbReference>
<dbReference type="PRINTS" id="PR00344">
    <property type="entry name" value="BCTRLSENSOR"/>
</dbReference>
<evidence type="ECO:0000256" key="2">
    <source>
        <dbReference type="ARBA" id="ARBA00012438"/>
    </source>
</evidence>
<dbReference type="PATRIC" id="fig|937777.3.peg.2260"/>
<dbReference type="GO" id="GO:0016020">
    <property type="term" value="C:membrane"/>
    <property type="evidence" value="ECO:0007669"/>
    <property type="project" value="UniProtKB-SubCell"/>
</dbReference>
<dbReference type="PROSITE" id="PS50109">
    <property type="entry name" value="HIS_KIN"/>
    <property type="match status" value="1"/>
</dbReference>
<dbReference type="Proteomes" id="UP000010467">
    <property type="component" value="Chromosome"/>
</dbReference>